<dbReference type="PANTHER" id="PTHR46599">
    <property type="entry name" value="PIGGYBAC TRANSPOSABLE ELEMENT-DERIVED PROTEIN 4"/>
    <property type="match status" value="1"/>
</dbReference>
<dbReference type="GeneID" id="101860640"/>
<dbReference type="RefSeq" id="XP_012936290.1">
    <property type="nucleotide sequence ID" value="XM_013080836.2"/>
</dbReference>
<proteinExistence type="predicted"/>
<protein>
    <submittedName>
        <fullName evidence="3">PiggyBac transposable element-derived protein 4-like</fullName>
    </submittedName>
</protein>
<organism evidence="2 3">
    <name type="scientific">Aplysia californica</name>
    <name type="common">California sea hare</name>
    <dbReference type="NCBI Taxonomy" id="6500"/>
    <lineage>
        <taxon>Eukaryota</taxon>
        <taxon>Metazoa</taxon>
        <taxon>Spiralia</taxon>
        <taxon>Lophotrochozoa</taxon>
        <taxon>Mollusca</taxon>
        <taxon>Gastropoda</taxon>
        <taxon>Heterobranchia</taxon>
        <taxon>Euthyneura</taxon>
        <taxon>Tectipleura</taxon>
        <taxon>Aplysiida</taxon>
        <taxon>Aplysioidea</taxon>
        <taxon>Aplysiidae</taxon>
        <taxon>Aplysia</taxon>
    </lineage>
</organism>
<evidence type="ECO:0000313" key="3">
    <source>
        <dbReference type="RefSeq" id="XP_012936290.1"/>
    </source>
</evidence>
<reference evidence="3" key="1">
    <citation type="submission" date="2025-08" db="UniProtKB">
        <authorList>
            <consortium name="RefSeq"/>
        </authorList>
    </citation>
    <scope>IDENTIFICATION</scope>
</reference>
<evidence type="ECO:0000313" key="2">
    <source>
        <dbReference type="Proteomes" id="UP000694888"/>
    </source>
</evidence>
<feature type="domain" description="PiggyBac transposable element-derived protein" evidence="1">
    <location>
        <begin position="2"/>
        <end position="354"/>
    </location>
</feature>
<evidence type="ECO:0000259" key="1">
    <source>
        <dbReference type="Pfam" id="PF13843"/>
    </source>
</evidence>
<dbReference type="PANTHER" id="PTHR46599:SF3">
    <property type="entry name" value="PIGGYBAC TRANSPOSABLE ELEMENT-DERIVED PROTEIN 4"/>
    <property type="match status" value="1"/>
</dbReference>
<dbReference type="InterPro" id="IPR029526">
    <property type="entry name" value="PGBD"/>
</dbReference>
<accession>A0ABM0ZX27</accession>
<name>A0ABM0ZX27_APLCA</name>
<dbReference type="Pfam" id="PF13843">
    <property type="entry name" value="DDE_Tnp_1_7"/>
    <property type="match status" value="1"/>
</dbReference>
<sequence>MMKEIAKETNRYANHFVKSTQLTQVSCLSSWEDTDADELWAFFGLITGMGIIRVASFQDYWSTDAVYSLPFFPSIMTRERFQNLLTFLHFSDEKFIPRGEEGHDPLFKISSFLNCLAENFSKNYYPTTNIAIDEAMISWKGRCNVSAPVYGHRNQDRFGLKIFQLCDSSNAYCCRFEVYTGKKEVSPKGVDYDMAMRLLSPYLGCGHRLFIDSFFTAPVLFKDLLAAKTTACGTVRLNRKGLSKMPQNRKKVVKRKGDVISMTTGSMNHIRIIGQQQVNFLTSIHTDSMSDTGGQDRTGEQVNMLDAVREHSKHMGAVSRSDRLVELSYVKLRRMKWWKKVFFHFFMLAERNAYLLYKESTQQPMNYAVFRRELAKEMASQSPPRLPPRHAALQTGSSSLHRLTARHFPSKILHPAGFEKRRPRTRLCVVCSTRTGKRKVPGDGRRRKETTVECVDCNVGLCVIPCFELYHTQKDYKRSYRRLQEVQVQGQDNSAEVSSSSSSE</sequence>
<keyword evidence="2" id="KW-1185">Reference proteome</keyword>
<gene>
    <name evidence="3" type="primary">LOC101860640</name>
</gene>
<dbReference type="Proteomes" id="UP000694888">
    <property type="component" value="Unplaced"/>
</dbReference>